<reference evidence="2 3" key="1">
    <citation type="submission" date="2020-07" db="EMBL/GenBank/DDBJ databases">
        <title>Bradyrhizobium diversity isolated from nodules of indigenous legumes of Western Australia.</title>
        <authorList>
            <person name="Klepa M.S."/>
        </authorList>
    </citation>
    <scope>NUCLEOTIDE SEQUENCE [LARGE SCALE GENOMIC DNA]</scope>
    <source>
        <strain evidence="2 3">CNPSo 4019</strain>
    </source>
</reference>
<dbReference type="Proteomes" id="UP001194539">
    <property type="component" value="Unassembled WGS sequence"/>
</dbReference>
<organism evidence="2 3">
    <name type="scientific">Bradyrhizobium diversitatis</name>
    <dbReference type="NCBI Taxonomy" id="2755406"/>
    <lineage>
        <taxon>Bacteria</taxon>
        <taxon>Pseudomonadati</taxon>
        <taxon>Pseudomonadota</taxon>
        <taxon>Alphaproteobacteria</taxon>
        <taxon>Hyphomicrobiales</taxon>
        <taxon>Nitrobacteraceae</taxon>
        <taxon>Bradyrhizobium</taxon>
    </lineage>
</organism>
<gene>
    <name evidence="2" type="ORF">H1B27_30810</name>
</gene>
<keyword evidence="3" id="KW-1185">Reference proteome</keyword>
<evidence type="ECO:0000313" key="2">
    <source>
        <dbReference type="EMBL" id="MBH5390641.1"/>
    </source>
</evidence>
<accession>A0ABS0PBF9</accession>
<sequence>MPTEDMLANDISWHTGTERKLKALAAVRVPEHRSGSGTRVCNICQATRLGLSANIGCRERRNTISPTGQRRRTCAPLRPSSRRNGFASRLTNNLGLDHFEGDPGKAFTAMRSLTMIAYAFLQHRRLKTAKAGKKNQRATTATDLALSWNSSLDQRRNDARIAKNGFATSRSVSKSTKVTLARAAGVLFGYPQLYSYSTPWYLRRRGDPI</sequence>
<dbReference type="EMBL" id="JACEGD010000035">
    <property type="protein sequence ID" value="MBH5390641.1"/>
    <property type="molecule type" value="Genomic_DNA"/>
</dbReference>
<protein>
    <submittedName>
        <fullName evidence="2">Uncharacterized protein</fullName>
    </submittedName>
</protein>
<evidence type="ECO:0000256" key="1">
    <source>
        <dbReference type="SAM" id="MobiDB-lite"/>
    </source>
</evidence>
<name>A0ABS0PBF9_9BRAD</name>
<feature type="region of interest" description="Disordered" evidence="1">
    <location>
        <begin position="63"/>
        <end position="85"/>
    </location>
</feature>
<evidence type="ECO:0000313" key="3">
    <source>
        <dbReference type="Proteomes" id="UP001194539"/>
    </source>
</evidence>
<comment type="caution">
    <text evidence="2">The sequence shown here is derived from an EMBL/GenBank/DDBJ whole genome shotgun (WGS) entry which is preliminary data.</text>
</comment>
<proteinExistence type="predicted"/>